<keyword evidence="7" id="KW-1185">Reference proteome</keyword>
<dbReference type="AlphaFoldDB" id="A0A8H5HS36"/>
<dbReference type="OrthoDB" id="2392202at2759"/>
<dbReference type="SMART" id="SM00358">
    <property type="entry name" value="DSRM"/>
    <property type="match status" value="1"/>
</dbReference>
<dbReference type="Pfam" id="PF14622">
    <property type="entry name" value="Ribonucleas_3_3"/>
    <property type="match status" value="1"/>
</dbReference>
<dbReference type="EMBL" id="JAACJN010000029">
    <property type="protein sequence ID" value="KAF5388484.1"/>
    <property type="molecule type" value="Genomic_DNA"/>
</dbReference>
<gene>
    <name evidence="6" type="ORF">D9757_004582</name>
</gene>
<protein>
    <submittedName>
        <fullName evidence="6">Uncharacterized protein</fullName>
    </submittedName>
</protein>
<dbReference type="Gene3D" id="1.10.1520.10">
    <property type="entry name" value="Ribonuclease III domain"/>
    <property type="match status" value="1"/>
</dbReference>
<dbReference type="Pfam" id="PF00035">
    <property type="entry name" value="dsrm"/>
    <property type="match status" value="1"/>
</dbReference>
<dbReference type="SUPFAM" id="SSF69065">
    <property type="entry name" value="RNase III domain-like"/>
    <property type="match status" value="1"/>
</dbReference>
<reference evidence="6 7" key="1">
    <citation type="journal article" date="2020" name="ISME J.">
        <title>Uncovering the hidden diversity of litter-decomposition mechanisms in mushroom-forming fungi.</title>
        <authorList>
            <person name="Floudas D."/>
            <person name="Bentzer J."/>
            <person name="Ahren D."/>
            <person name="Johansson T."/>
            <person name="Persson P."/>
            <person name="Tunlid A."/>
        </authorList>
    </citation>
    <scope>NUCLEOTIDE SEQUENCE [LARGE SCALE GENOMIC DNA]</scope>
    <source>
        <strain evidence="6 7">CBS 406.79</strain>
    </source>
</reference>
<organism evidence="6 7">
    <name type="scientific">Collybiopsis confluens</name>
    <dbReference type="NCBI Taxonomy" id="2823264"/>
    <lineage>
        <taxon>Eukaryota</taxon>
        <taxon>Fungi</taxon>
        <taxon>Dikarya</taxon>
        <taxon>Basidiomycota</taxon>
        <taxon>Agaricomycotina</taxon>
        <taxon>Agaricomycetes</taxon>
        <taxon>Agaricomycetidae</taxon>
        <taxon>Agaricales</taxon>
        <taxon>Marasmiineae</taxon>
        <taxon>Omphalotaceae</taxon>
        <taxon>Collybiopsis</taxon>
    </lineage>
</organism>
<proteinExistence type="predicted"/>
<dbReference type="SUPFAM" id="SSF54768">
    <property type="entry name" value="dsRNA-binding domain-like"/>
    <property type="match status" value="1"/>
</dbReference>
<name>A0A8H5HS36_9AGAR</name>
<dbReference type="PROSITE" id="PS50137">
    <property type="entry name" value="DS_RBD"/>
    <property type="match status" value="1"/>
</dbReference>
<dbReference type="CDD" id="cd00593">
    <property type="entry name" value="RIBOc"/>
    <property type="match status" value="1"/>
</dbReference>
<evidence type="ECO:0000313" key="6">
    <source>
        <dbReference type="EMBL" id="KAF5388484.1"/>
    </source>
</evidence>
<sequence>MSTGVASTSLKRKPDDESPSHRSGVPPLPEIRGEILLQILTHRSLRRQLSGHISEDFDNERLAELGAKVLETAITTTLFHRRPLLSGFEILEQRAHILSEDNIDAWVDMYRLRDKVRCIPELVPSLKSSEETRLLFHAYVGGVYKEGGFELVQRWLDGLTNDNTPTLPNVASEAHQSKRIIEPSRPPPYIVNVTHANPPPPQKRVKSDIFFAAQPPQSSAPAQMPQPISPAVFSSKFGQPQHPAMVSKFANPLSPAQPNLAFLPLFNQTASQRRVTIEYPAEFSGPSHAGTWTVKCVVNGIQKGLGTGQNKQIAKEEASRQAWFSLGWS</sequence>
<feature type="domain" description="RNase III" evidence="5">
    <location>
        <begin position="34"/>
        <end position="148"/>
    </location>
</feature>
<evidence type="ECO:0000256" key="3">
    <source>
        <dbReference type="SAM" id="MobiDB-lite"/>
    </source>
</evidence>
<dbReference type="InterPro" id="IPR036389">
    <property type="entry name" value="RNase_III_sf"/>
</dbReference>
<dbReference type="Gene3D" id="3.30.160.20">
    <property type="match status" value="1"/>
</dbReference>
<evidence type="ECO:0000259" key="5">
    <source>
        <dbReference type="PROSITE" id="PS50142"/>
    </source>
</evidence>
<dbReference type="GO" id="GO:0004525">
    <property type="term" value="F:ribonuclease III activity"/>
    <property type="evidence" value="ECO:0007669"/>
    <property type="project" value="InterPro"/>
</dbReference>
<evidence type="ECO:0000256" key="2">
    <source>
        <dbReference type="PROSITE-ProRule" id="PRU00266"/>
    </source>
</evidence>
<feature type="region of interest" description="Disordered" evidence="3">
    <location>
        <begin position="1"/>
        <end position="28"/>
    </location>
</feature>
<dbReference type="InterPro" id="IPR014720">
    <property type="entry name" value="dsRBD_dom"/>
</dbReference>
<evidence type="ECO:0000313" key="7">
    <source>
        <dbReference type="Proteomes" id="UP000518752"/>
    </source>
</evidence>
<dbReference type="Proteomes" id="UP000518752">
    <property type="component" value="Unassembled WGS sequence"/>
</dbReference>
<dbReference type="InterPro" id="IPR000999">
    <property type="entry name" value="RNase_III_dom"/>
</dbReference>
<evidence type="ECO:0000259" key="4">
    <source>
        <dbReference type="PROSITE" id="PS50137"/>
    </source>
</evidence>
<feature type="domain" description="DRBM" evidence="4">
    <location>
        <begin position="258"/>
        <end position="328"/>
    </location>
</feature>
<dbReference type="GO" id="GO:0003723">
    <property type="term" value="F:RNA binding"/>
    <property type="evidence" value="ECO:0007669"/>
    <property type="project" value="UniProtKB-UniRule"/>
</dbReference>
<keyword evidence="1 2" id="KW-0694">RNA-binding</keyword>
<dbReference type="PROSITE" id="PS50142">
    <property type="entry name" value="RNASE_3_2"/>
    <property type="match status" value="1"/>
</dbReference>
<accession>A0A8H5HS36</accession>
<evidence type="ECO:0000256" key="1">
    <source>
        <dbReference type="ARBA" id="ARBA00022884"/>
    </source>
</evidence>
<dbReference type="SMART" id="SM00535">
    <property type="entry name" value="RIBOc"/>
    <property type="match status" value="1"/>
</dbReference>
<dbReference type="GO" id="GO:0006396">
    <property type="term" value="P:RNA processing"/>
    <property type="evidence" value="ECO:0007669"/>
    <property type="project" value="InterPro"/>
</dbReference>
<comment type="caution">
    <text evidence="6">The sequence shown here is derived from an EMBL/GenBank/DDBJ whole genome shotgun (WGS) entry which is preliminary data.</text>
</comment>